<accession>A0A8J2KZB4</accession>
<protein>
    <submittedName>
        <fullName evidence="2">Uncharacterized protein</fullName>
    </submittedName>
</protein>
<sequence length="106" mass="11820">MPKKVVIRPPILKVPFRIMSQKRPTSKKSMGGGGTTRSGKCRQAFKDALEAGSLMSAQDRNALKPMIFKMMENKPKVEFKITNSAELDAGGVSNKSFERLFDQLQM</sequence>
<reference evidence="2" key="1">
    <citation type="submission" date="2021-06" db="EMBL/GenBank/DDBJ databases">
        <authorList>
            <person name="Hodson N. C."/>
            <person name="Mongue J. A."/>
            <person name="Jaron S. K."/>
        </authorList>
    </citation>
    <scope>NUCLEOTIDE SEQUENCE</scope>
</reference>
<feature type="region of interest" description="Disordered" evidence="1">
    <location>
        <begin position="17"/>
        <end position="40"/>
    </location>
</feature>
<organism evidence="2 3">
    <name type="scientific">Allacma fusca</name>
    <dbReference type="NCBI Taxonomy" id="39272"/>
    <lineage>
        <taxon>Eukaryota</taxon>
        <taxon>Metazoa</taxon>
        <taxon>Ecdysozoa</taxon>
        <taxon>Arthropoda</taxon>
        <taxon>Hexapoda</taxon>
        <taxon>Collembola</taxon>
        <taxon>Symphypleona</taxon>
        <taxon>Sminthuridae</taxon>
        <taxon>Allacma</taxon>
    </lineage>
</organism>
<dbReference type="EMBL" id="CAJVCH010529862">
    <property type="protein sequence ID" value="CAG7823553.1"/>
    <property type="molecule type" value="Genomic_DNA"/>
</dbReference>
<comment type="caution">
    <text evidence="2">The sequence shown here is derived from an EMBL/GenBank/DDBJ whole genome shotgun (WGS) entry which is preliminary data.</text>
</comment>
<name>A0A8J2KZB4_9HEXA</name>
<dbReference type="Proteomes" id="UP000708208">
    <property type="component" value="Unassembled WGS sequence"/>
</dbReference>
<evidence type="ECO:0000313" key="3">
    <source>
        <dbReference type="Proteomes" id="UP000708208"/>
    </source>
</evidence>
<evidence type="ECO:0000313" key="2">
    <source>
        <dbReference type="EMBL" id="CAG7823553.1"/>
    </source>
</evidence>
<evidence type="ECO:0000256" key="1">
    <source>
        <dbReference type="SAM" id="MobiDB-lite"/>
    </source>
</evidence>
<gene>
    <name evidence="2" type="ORF">AFUS01_LOCUS33764</name>
</gene>
<keyword evidence="3" id="KW-1185">Reference proteome</keyword>
<dbReference type="AlphaFoldDB" id="A0A8J2KZB4"/>
<proteinExistence type="predicted"/>